<keyword evidence="5" id="KW-0121">Carboxypeptidase</keyword>
<keyword evidence="3" id="KW-1003">Cell membrane</keyword>
<evidence type="ECO:0000313" key="18">
    <source>
        <dbReference type="Proteomes" id="UP000073816"/>
    </source>
</evidence>
<dbReference type="Gene3D" id="3.30.1390.30">
    <property type="entry name" value="Penicillin-binding protein 2a, domain 3"/>
    <property type="match status" value="1"/>
</dbReference>
<dbReference type="Gene3D" id="3.40.710.10">
    <property type="entry name" value="DD-peptidase/beta-lactamase superfamily"/>
    <property type="match status" value="1"/>
</dbReference>
<evidence type="ECO:0000256" key="10">
    <source>
        <dbReference type="ARBA" id="ARBA00022984"/>
    </source>
</evidence>
<evidence type="ECO:0000256" key="5">
    <source>
        <dbReference type="ARBA" id="ARBA00022645"/>
    </source>
</evidence>
<evidence type="ECO:0000256" key="12">
    <source>
        <dbReference type="ARBA" id="ARBA00023136"/>
    </source>
</evidence>
<dbReference type="GO" id="GO:0008658">
    <property type="term" value="F:penicillin binding"/>
    <property type="evidence" value="ECO:0007669"/>
    <property type="project" value="InterPro"/>
</dbReference>
<dbReference type="Gene3D" id="3.90.1310.10">
    <property type="entry name" value="Penicillin-binding protein 2a (Domain 2)"/>
    <property type="match status" value="1"/>
</dbReference>
<evidence type="ECO:0000259" key="15">
    <source>
        <dbReference type="Pfam" id="PF00905"/>
    </source>
</evidence>
<dbReference type="Proteomes" id="UP000073816">
    <property type="component" value="Chromosome"/>
</dbReference>
<evidence type="ECO:0000256" key="7">
    <source>
        <dbReference type="ARBA" id="ARBA00022692"/>
    </source>
</evidence>
<keyword evidence="4" id="KW-0997">Cell inner membrane</keyword>
<evidence type="ECO:0000256" key="11">
    <source>
        <dbReference type="ARBA" id="ARBA00022989"/>
    </source>
</evidence>
<sequence>MKDQRPAVIILVIFLISAVLLIKLFLIQVVDDSFLKKAERNAIQRVVDHPYRGLIYDRNGKLLVYNNPIFDLMVVPKEFKIGDTTRFCQLFKIEKEKLIEAYNAAKTYSRVKPSPLIKQISTTDFARIQDFLVDYPGLFIMTRSVRSYPNATAPHALGYIGEISAGQLEKDSAKYYSQGDYVGLSGLERFYESELRGNKGVKYKMVNVRGIDKGPFKDGEYDTASVAGKNLTSTIDMDLQLYGEMLMAGKKGSVVAIEPKTGEILAMISAPFYDPNSLTGAEFSKNYRKLNNDPEKPLFNRPIMAMYPPGSIFKIVQSLIGLQKGILTPNTTFACNKSLVACHNHPSPVNLFGAIRNSCNPYYHQAFRMIINQELSTNTFKDTELGLNAWREEVLKFGLGSPLGLDMSGERGGDVPSSRLYDRVYGEGRWKYSTIYSLSIGQGELQVTPIQMANLAAIFANKGYYYAPHLIKAVDGDPTKIPAKYQVRHEVGVDAHHFDLIQDAMAEALYGTANRAIIQDLVIAGKTGTAQNPHGEDHSVFVAFAPKDNPKIAIAVYVENAGWGGRAAASTASLMIEKYIKGQITRPALEEYVLAGNFIY</sequence>
<evidence type="ECO:0000256" key="9">
    <source>
        <dbReference type="ARBA" id="ARBA00022960"/>
    </source>
</evidence>
<keyword evidence="13" id="KW-0961">Cell wall biogenesis/degradation</keyword>
<keyword evidence="12 14" id="KW-0472">Membrane</keyword>
<dbReference type="Pfam" id="PF03717">
    <property type="entry name" value="PBP_dimer"/>
    <property type="match status" value="1"/>
</dbReference>
<evidence type="ECO:0000256" key="1">
    <source>
        <dbReference type="ARBA" id="ARBA00004167"/>
    </source>
</evidence>
<dbReference type="GO" id="GO:0009002">
    <property type="term" value="F:serine-type D-Ala-D-Ala carboxypeptidase activity"/>
    <property type="evidence" value="ECO:0007669"/>
    <property type="project" value="InterPro"/>
</dbReference>
<evidence type="ECO:0000256" key="3">
    <source>
        <dbReference type="ARBA" id="ARBA00022475"/>
    </source>
</evidence>
<dbReference type="PANTHER" id="PTHR30627">
    <property type="entry name" value="PEPTIDOGLYCAN D,D-TRANSPEPTIDASE"/>
    <property type="match status" value="1"/>
</dbReference>
<dbReference type="NCBIfam" id="TIGR03423">
    <property type="entry name" value="pbp2_mrdA"/>
    <property type="match status" value="1"/>
</dbReference>
<name>A0A142EIY0_9BACT</name>
<dbReference type="InterPro" id="IPR050515">
    <property type="entry name" value="Beta-lactam/transpept"/>
</dbReference>
<dbReference type="InterPro" id="IPR017790">
    <property type="entry name" value="Penicillin-binding_protein_2"/>
</dbReference>
<dbReference type="GO" id="GO:0006508">
    <property type="term" value="P:proteolysis"/>
    <property type="evidence" value="ECO:0007669"/>
    <property type="project" value="UniProtKB-KW"/>
</dbReference>
<gene>
    <name evidence="17" type="ORF">AO498_01685</name>
</gene>
<dbReference type="InterPro" id="IPR012338">
    <property type="entry name" value="Beta-lactam/transpept-like"/>
</dbReference>
<dbReference type="GO" id="GO:0071555">
    <property type="term" value="P:cell wall organization"/>
    <property type="evidence" value="ECO:0007669"/>
    <property type="project" value="UniProtKB-KW"/>
</dbReference>
<keyword evidence="8" id="KW-0378">Hydrolase</keyword>
<dbReference type="Pfam" id="PF00905">
    <property type="entry name" value="Transpeptidase"/>
    <property type="match status" value="1"/>
</dbReference>
<dbReference type="GO" id="GO:0071972">
    <property type="term" value="F:peptidoglycan L,D-transpeptidase activity"/>
    <property type="evidence" value="ECO:0007669"/>
    <property type="project" value="TreeGrafter"/>
</dbReference>
<reference evidence="17 18" key="2">
    <citation type="journal article" date="2016" name="Genome Announc.">
        <title>Complete Genome Sequence of Algoriphagus sp. Strain M8-2, Isolated from a Brackish Lake.</title>
        <authorList>
            <person name="Muraguchi Y."/>
            <person name="Kushimoto K."/>
            <person name="Ohtsubo Y."/>
            <person name="Suzuki T."/>
            <person name="Dohra H."/>
            <person name="Kimbara K."/>
            <person name="Shintani M."/>
        </authorList>
    </citation>
    <scope>NUCLEOTIDE SEQUENCE [LARGE SCALE GENOMIC DNA]</scope>
    <source>
        <strain evidence="17 18">M8-2</strain>
    </source>
</reference>
<dbReference type="OrthoDB" id="9766847at2"/>
<proteinExistence type="predicted"/>
<dbReference type="SUPFAM" id="SSF56601">
    <property type="entry name" value="beta-lactamase/transpeptidase-like"/>
    <property type="match status" value="1"/>
</dbReference>
<evidence type="ECO:0000259" key="16">
    <source>
        <dbReference type="Pfam" id="PF03717"/>
    </source>
</evidence>
<evidence type="ECO:0000256" key="6">
    <source>
        <dbReference type="ARBA" id="ARBA00022670"/>
    </source>
</evidence>
<keyword evidence="6" id="KW-0645">Protease</keyword>
<dbReference type="SUPFAM" id="SSF56519">
    <property type="entry name" value="Penicillin binding protein dimerisation domain"/>
    <property type="match status" value="1"/>
</dbReference>
<keyword evidence="17" id="KW-0808">Transferase</keyword>
<feature type="transmembrane region" description="Helical" evidence="14">
    <location>
        <begin position="7"/>
        <end position="27"/>
    </location>
</feature>
<dbReference type="GO" id="GO:0009252">
    <property type="term" value="P:peptidoglycan biosynthetic process"/>
    <property type="evidence" value="ECO:0007669"/>
    <property type="project" value="UniProtKB-KW"/>
</dbReference>
<evidence type="ECO:0000256" key="4">
    <source>
        <dbReference type="ARBA" id="ARBA00022519"/>
    </source>
</evidence>
<dbReference type="GO" id="GO:0008360">
    <property type="term" value="P:regulation of cell shape"/>
    <property type="evidence" value="ECO:0007669"/>
    <property type="project" value="UniProtKB-KW"/>
</dbReference>
<feature type="domain" description="Penicillin-binding protein transpeptidase" evidence="15">
    <location>
        <begin position="252"/>
        <end position="572"/>
    </location>
</feature>
<dbReference type="InterPro" id="IPR005311">
    <property type="entry name" value="PBP_dimer"/>
</dbReference>
<dbReference type="InterPro" id="IPR036138">
    <property type="entry name" value="PBP_dimer_sf"/>
</dbReference>
<feature type="domain" description="Penicillin-binding protein dimerisation" evidence="16">
    <location>
        <begin position="49"/>
        <end position="210"/>
    </location>
</feature>
<dbReference type="AlphaFoldDB" id="A0A142EIY0"/>
<keyword evidence="9" id="KW-0133">Cell shape</keyword>
<evidence type="ECO:0000313" key="17">
    <source>
        <dbReference type="EMBL" id="AMQ55085.1"/>
    </source>
</evidence>
<dbReference type="GO" id="GO:0005886">
    <property type="term" value="C:plasma membrane"/>
    <property type="evidence" value="ECO:0007669"/>
    <property type="project" value="UniProtKB-SubCell"/>
</dbReference>
<evidence type="ECO:0000256" key="2">
    <source>
        <dbReference type="ARBA" id="ARBA00004236"/>
    </source>
</evidence>
<dbReference type="KEGG" id="alm:AO498_01685"/>
<dbReference type="PANTHER" id="PTHR30627:SF2">
    <property type="entry name" value="PEPTIDOGLYCAN D,D-TRANSPEPTIDASE MRDA"/>
    <property type="match status" value="1"/>
</dbReference>
<evidence type="ECO:0000256" key="14">
    <source>
        <dbReference type="SAM" id="Phobius"/>
    </source>
</evidence>
<protein>
    <submittedName>
        <fullName evidence="17">Peptidoglycan glycosyltransferase</fullName>
    </submittedName>
</protein>
<evidence type="ECO:0000256" key="8">
    <source>
        <dbReference type="ARBA" id="ARBA00022801"/>
    </source>
</evidence>
<organism evidence="17 18">
    <name type="scientific">Algoriphagus sanaruensis</name>
    <dbReference type="NCBI Taxonomy" id="1727163"/>
    <lineage>
        <taxon>Bacteria</taxon>
        <taxon>Pseudomonadati</taxon>
        <taxon>Bacteroidota</taxon>
        <taxon>Cytophagia</taxon>
        <taxon>Cytophagales</taxon>
        <taxon>Cyclobacteriaceae</taxon>
        <taxon>Algoriphagus</taxon>
    </lineage>
</organism>
<dbReference type="STRING" id="1727163.AO498_01685"/>
<keyword evidence="18" id="KW-1185">Reference proteome</keyword>
<dbReference type="GO" id="GO:0016740">
    <property type="term" value="F:transferase activity"/>
    <property type="evidence" value="ECO:0007669"/>
    <property type="project" value="UniProtKB-KW"/>
</dbReference>
<keyword evidence="11 14" id="KW-1133">Transmembrane helix</keyword>
<dbReference type="InterPro" id="IPR001460">
    <property type="entry name" value="PCN-bd_Tpept"/>
</dbReference>
<keyword evidence="7 14" id="KW-0812">Transmembrane</keyword>
<reference evidence="18" key="1">
    <citation type="submission" date="2015-09" db="EMBL/GenBank/DDBJ databases">
        <title>Complete sequence of Algoriphagus sp. M8-2.</title>
        <authorList>
            <person name="Shintani M."/>
        </authorList>
    </citation>
    <scope>NUCLEOTIDE SEQUENCE [LARGE SCALE GENOMIC DNA]</scope>
    <source>
        <strain evidence="18">M8-2</strain>
    </source>
</reference>
<evidence type="ECO:0000256" key="13">
    <source>
        <dbReference type="ARBA" id="ARBA00023316"/>
    </source>
</evidence>
<keyword evidence="10" id="KW-0573">Peptidoglycan synthesis</keyword>
<accession>A0A142EIY0</accession>
<comment type="subcellular location">
    <subcellularLocation>
        <location evidence="2">Cell membrane</location>
    </subcellularLocation>
    <subcellularLocation>
        <location evidence="1">Membrane</location>
        <topology evidence="1">Single-pass membrane protein</topology>
    </subcellularLocation>
</comment>
<dbReference type="PATRIC" id="fig|1727163.4.peg.350"/>
<dbReference type="RefSeq" id="WP_067542864.1">
    <property type="nucleotide sequence ID" value="NZ_CP012836.1"/>
</dbReference>
<dbReference type="EMBL" id="CP012836">
    <property type="protein sequence ID" value="AMQ55085.1"/>
    <property type="molecule type" value="Genomic_DNA"/>
</dbReference>